<dbReference type="InterPro" id="IPR003141">
    <property type="entry name" value="Pol/His_phosphatase_N"/>
</dbReference>
<dbReference type="PANTHER" id="PTHR32294:SF0">
    <property type="entry name" value="DNA POLYMERASE III SUBUNIT ALPHA"/>
    <property type="match status" value="1"/>
</dbReference>
<name>A0A1G1YY25_9BACT</name>
<dbReference type="GO" id="GO:0003676">
    <property type="term" value="F:nucleic acid binding"/>
    <property type="evidence" value="ECO:0007669"/>
    <property type="project" value="InterPro"/>
</dbReference>
<dbReference type="NCBIfam" id="TIGR00594">
    <property type="entry name" value="polc"/>
    <property type="match status" value="1"/>
</dbReference>
<organism evidence="10 11">
    <name type="scientific">Candidatus Colwellbacteria bacterium RIFCSPHIGHO2_02_FULL_43_15</name>
    <dbReference type="NCBI Taxonomy" id="1797686"/>
    <lineage>
        <taxon>Bacteria</taxon>
        <taxon>Candidatus Colwelliibacteriota</taxon>
    </lineage>
</organism>
<keyword evidence="7" id="KW-0239">DNA-directed DNA polymerase</keyword>
<comment type="subcellular location">
    <subcellularLocation>
        <location evidence="1">Cytoplasm</location>
    </subcellularLocation>
</comment>
<comment type="caution">
    <text evidence="10">The sequence shown here is derived from an EMBL/GenBank/DDBJ whole genome shotgun (WGS) entry which is preliminary data.</text>
</comment>
<dbReference type="SUPFAM" id="SSF89550">
    <property type="entry name" value="PHP domain-like"/>
    <property type="match status" value="1"/>
</dbReference>
<dbReference type="InterPro" id="IPR011708">
    <property type="entry name" value="DNA_pol3_alpha_NTPase_dom"/>
</dbReference>
<feature type="domain" description="Polymerase/histidinol phosphatase N-terminal" evidence="9">
    <location>
        <begin position="5"/>
        <end position="72"/>
    </location>
</feature>
<dbReference type="Gene3D" id="1.10.150.870">
    <property type="match status" value="1"/>
</dbReference>
<dbReference type="InterPro" id="IPR016195">
    <property type="entry name" value="Pol/histidinol_Pase-like"/>
</dbReference>
<dbReference type="NCBIfam" id="NF004226">
    <property type="entry name" value="PRK05673.1"/>
    <property type="match status" value="1"/>
</dbReference>
<evidence type="ECO:0000259" key="9">
    <source>
        <dbReference type="SMART" id="SM00481"/>
    </source>
</evidence>
<accession>A0A1G1YY25</accession>
<dbReference type="Pfam" id="PF17657">
    <property type="entry name" value="DNA_pol3_finger"/>
    <property type="match status" value="1"/>
</dbReference>
<dbReference type="Gene3D" id="2.40.50.140">
    <property type="entry name" value="Nucleic acid-binding proteins"/>
    <property type="match status" value="1"/>
</dbReference>
<gene>
    <name evidence="10" type="ORF">A3D47_00575</name>
</gene>
<dbReference type="PANTHER" id="PTHR32294">
    <property type="entry name" value="DNA POLYMERASE III SUBUNIT ALPHA"/>
    <property type="match status" value="1"/>
</dbReference>
<dbReference type="InterPro" id="IPR004805">
    <property type="entry name" value="DnaE2/DnaE/PolC"/>
</dbReference>
<dbReference type="Gene3D" id="3.20.20.140">
    <property type="entry name" value="Metal-dependent hydrolases"/>
    <property type="match status" value="1"/>
</dbReference>
<dbReference type="GO" id="GO:0008408">
    <property type="term" value="F:3'-5' exonuclease activity"/>
    <property type="evidence" value="ECO:0007669"/>
    <property type="project" value="InterPro"/>
</dbReference>
<dbReference type="InterPro" id="IPR041931">
    <property type="entry name" value="DNA_pol3_alpha_thumb_dom"/>
</dbReference>
<dbReference type="AlphaFoldDB" id="A0A1G1YY25"/>
<keyword evidence="4" id="KW-0808">Transferase</keyword>
<dbReference type="InterPro" id="IPR029460">
    <property type="entry name" value="DNAPol_HHH"/>
</dbReference>
<dbReference type="SMART" id="SM00481">
    <property type="entry name" value="POLIIIAc"/>
    <property type="match status" value="1"/>
</dbReference>
<protein>
    <recommendedName>
        <fullName evidence="3">DNA polymerase III subunit alpha</fullName>
        <ecNumber evidence="2">2.7.7.7</ecNumber>
    </recommendedName>
</protein>
<keyword evidence="5" id="KW-0548">Nucleotidyltransferase</keyword>
<comment type="catalytic activity">
    <reaction evidence="8">
        <text>DNA(n) + a 2'-deoxyribonucleoside 5'-triphosphate = DNA(n+1) + diphosphate</text>
        <dbReference type="Rhea" id="RHEA:22508"/>
        <dbReference type="Rhea" id="RHEA-COMP:17339"/>
        <dbReference type="Rhea" id="RHEA-COMP:17340"/>
        <dbReference type="ChEBI" id="CHEBI:33019"/>
        <dbReference type="ChEBI" id="CHEBI:61560"/>
        <dbReference type="ChEBI" id="CHEBI:173112"/>
        <dbReference type="EC" id="2.7.7.7"/>
    </reaction>
</comment>
<dbReference type="Pfam" id="PF02811">
    <property type="entry name" value="PHP"/>
    <property type="match status" value="1"/>
</dbReference>
<dbReference type="InterPro" id="IPR004365">
    <property type="entry name" value="NA-bd_OB_tRNA"/>
</dbReference>
<dbReference type="GO" id="GO:0006260">
    <property type="term" value="P:DNA replication"/>
    <property type="evidence" value="ECO:0007669"/>
    <property type="project" value="UniProtKB-KW"/>
</dbReference>
<dbReference type="Pfam" id="PF07733">
    <property type="entry name" value="DNA_pol3_alpha"/>
    <property type="match status" value="1"/>
</dbReference>
<evidence type="ECO:0000313" key="10">
    <source>
        <dbReference type="EMBL" id="OGY57291.1"/>
    </source>
</evidence>
<keyword evidence="6" id="KW-0235">DNA replication</keyword>
<dbReference type="Proteomes" id="UP000178651">
    <property type="component" value="Unassembled WGS sequence"/>
</dbReference>
<dbReference type="InterPro" id="IPR004013">
    <property type="entry name" value="PHP_dom"/>
</dbReference>
<reference evidence="10 11" key="1">
    <citation type="journal article" date="2016" name="Nat. Commun.">
        <title>Thousands of microbial genomes shed light on interconnected biogeochemical processes in an aquifer system.</title>
        <authorList>
            <person name="Anantharaman K."/>
            <person name="Brown C.T."/>
            <person name="Hug L.A."/>
            <person name="Sharon I."/>
            <person name="Castelle C.J."/>
            <person name="Probst A.J."/>
            <person name="Thomas B.C."/>
            <person name="Singh A."/>
            <person name="Wilkins M.J."/>
            <person name="Karaoz U."/>
            <person name="Brodie E.L."/>
            <person name="Williams K.H."/>
            <person name="Hubbard S.S."/>
            <person name="Banfield J.F."/>
        </authorList>
    </citation>
    <scope>NUCLEOTIDE SEQUENCE [LARGE SCALE GENOMIC DNA]</scope>
</reference>
<evidence type="ECO:0000256" key="5">
    <source>
        <dbReference type="ARBA" id="ARBA00022695"/>
    </source>
</evidence>
<evidence type="ECO:0000256" key="4">
    <source>
        <dbReference type="ARBA" id="ARBA00022679"/>
    </source>
</evidence>
<evidence type="ECO:0000256" key="8">
    <source>
        <dbReference type="ARBA" id="ARBA00049244"/>
    </source>
</evidence>
<evidence type="ECO:0000256" key="2">
    <source>
        <dbReference type="ARBA" id="ARBA00012417"/>
    </source>
</evidence>
<sequence>MPKFVHLHTHSHYSLLDGLSKIDALVNKTKELGMDTLALTDHGNMYGAVEFYKKAKDAGIKSIIGVETYVAKGSRLSKTPKVDNTRYHLILLAKNEIGYKNLNHLVTASHLEGFYYKPRIDKELLEKHKEGLVCLSGCFSGEISKLLRDGHTVEAEAAALYYKNLFADDYYIEIQPHSPELHEKLINLAKKLNIKLVATQDSHYILPEDKPTHEVLLAVQTNGRLDDEDRFTFHDFDASLKSPEDMINDFKHLPEAIASTLEIAEKCNFEFKLNQTLLPRYEAPDGTNSNIYLKKLIEERLTKRYENPSKEVRERVEYELGVIEKTGFANYFLIVQDFVNWAKNHGIVVGPGRGSAAGSLISYVLGITDVDPIAYNLLFERFLNPERISMPDIDIDFADHRRDEVLGYIKDTYGEDRVAQIITFGTMAARAAVRDAGRAMGLSYPFCDEIAKLIPFHVSTDKGANLPTDIEEVEDLKKKYESNPDAKRLLDTAIKLEGVVRHASVHACGVVISPEPLVEYMALQRSPQDETAVITQLEMHSVEDLGLLKIDLLGLRNLTIIEETLRLIRETRDIEIKIADIPLDDEGTFKMLQAADTTGVFQFESAGMRRYMKDLKPTELEDLIALVALFRPGPMELIPSFINRKFGKEKVTYLHPKLESILKTTYGVGVYQEQMMSITRELAGFSLAEADTMRRAIGKKIKSLLDAQKEKVISGMIKNGIQNKTAEAIWELFPPFARYGFNRSHAVCYALIGYQTAYLKSKYPVEFMTALLNNAQGDVERISFLVNEAKKMNIEVLPPDVNKSVGEFVPEEQNVRFGILAIKNIGAHITEVLVNERMRGGPYQNISDFVGRIKDRDLNKKSLEALIKSGAADSLGIERMAALKSLDDILKIGNGIKRQNESSQSNLFGALGPIEIKLRETEPASKMERLSWEKELLGLYITEHPLKDFFEKNEKSVRKLPLIKLAHDPNNEGKNITTCGLIVKIQRMATKKGSPMVFAKIEDLNDNIEVLVFSDVLEKDESVWQEGNAVQVTGRISSKNGEAKIICNEAKKLAL</sequence>
<evidence type="ECO:0000313" key="11">
    <source>
        <dbReference type="Proteomes" id="UP000178651"/>
    </source>
</evidence>
<dbReference type="EC" id="2.7.7.7" evidence="2"/>
<dbReference type="Pfam" id="PF14579">
    <property type="entry name" value="HHH_6"/>
    <property type="match status" value="1"/>
</dbReference>
<evidence type="ECO:0000256" key="7">
    <source>
        <dbReference type="ARBA" id="ARBA00022932"/>
    </source>
</evidence>
<dbReference type="InterPro" id="IPR040982">
    <property type="entry name" value="DNA_pol3_finger"/>
</dbReference>
<dbReference type="GO" id="GO:0003887">
    <property type="term" value="F:DNA-directed DNA polymerase activity"/>
    <property type="evidence" value="ECO:0007669"/>
    <property type="project" value="UniProtKB-KW"/>
</dbReference>
<dbReference type="InterPro" id="IPR012340">
    <property type="entry name" value="NA-bd_OB-fold"/>
</dbReference>
<evidence type="ECO:0000256" key="6">
    <source>
        <dbReference type="ARBA" id="ARBA00022705"/>
    </source>
</evidence>
<evidence type="ECO:0000256" key="1">
    <source>
        <dbReference type="ARBA" id="ARBA00004496"/>
    </source>
</evidence>
<proteinExistence type="predicted"/>
<evidence type="ECO:0000256" key="3">
    <source>
        <dbReference type="ARBA" id="ARBA00019114"/>
    </source>
</evidence>
<dbReference type="NCBIfam" id="NF005298">
    <property type="entry name" value="PRK06826.1"/>
    <property type="match status" value="1"/>
</dbReference>
<dbReference type="CDD" id="cd04485">
    <property type="entry name" value="DnaE_OBF"/>
    <property type="match status" value="1"/>
</dbReference>
<dbReference type="CDD" id="cd12113">
    <property type="entry name" value="PHP_PolIIIA_DnaE3"/>
    <property type="match status" value="1"/>
</dbReference>
<dbReference type="Pfam" id="PF01336">
    <property type="entry name" value="tRNA_anti-codon"/>
    <property type="match status" value="1"/>
</dbReference>
<dbReference type="GO" id="GO:0005737">
    <property type="term" value="C:cytoplasm"/>
    <property type="evidence" value="ECO:0007669"/>
    <property type="project" value="UniProtKB-SubCell"/>
</dbReference>
<dbReference type="Gene3D" id="1.10.10.1600">
    <property type="entry name" value="Bacterial DNA polymerase III alpha subunit, thumb domain"/>
    <property type="match status" value="1"/>
</dbReference>
<dbReference type="EMBL" id="MHIU01000039">
    <property type="protein sequence ID" value="OGY57291.1"/>
    <property type="molecule type" value="Genomic_DNA"/>
</dbReference>